<evidence type="ECO:0000313" key="3">
    <source>
        <dbReference type="Proteomes" id="UP000005408"/>
    </source>
</evidence>
<feature type="compositionally biased region" description="Acidic residues" evidence="1">
    <location>
        <begin position="152"/>
        <end position="166"/>
    </location>
</feature>
<dbReference type="PANTHER" id="PTHR21520:SF2">
    <property type="entry name" value="GLUTAMATE-RICH PROTEIN 2"/>
    <property type="match status" value="1"/>
</dbReference>
<feature type="compositionally biased region" description="Acidic residues" evidence="1">
    <location>
        <begin position="228"/>
        <end position="267"/>
    </location>
</feature>
<dbReference type="EnsemblMetazoa" id="G5293.3">
    <property type="protein sequence ID" value="G5293.3:cds"/>
    <property type="gene ID" value="G5293"/>
</dbReference>
<reference evidence="2" key="1">
    <citation type="submission" date="2022-08" db="UniProtKB">
        <authorList>
            <consortium name="EnsemblMetazoa"/>
        </authorList>
    </citation>
    <scope>IDENTIFICATION</scope>
    <source>
        <strain evidence="2">05x7-T-G4-1.051#20</strain>
    </source>
</reference>
<keyword evidence="3" id="KW-1185">Reference proteome</keyword>
<name>A0A8W8NA48_MAGGI</name>
<organism evidence="2 3">
    <name type="scientific">Magallana gigas</name>
    <name type="common">Pacific oyster</name>
    <name type="synonym">Crassostrea gigas</name>
    <dbReference type="NCBI Taxonomy" id="29159"/>
    <lineage>
        <taxon>Eukaryota</taxon>
        <taxon>Metazoa</taxon>
        <taxon>Spiralia</taxon>
        <taxon>Lophotrochozoa</taxon>
        <taxon>Mollusca</taxon>
        <taxon>Bivalvia</taxon>
        <taxon>Autobranchia</taxon>
        <taxon>Pteriomorphia</taxon>
        <taxon>Ostreida</taxon>
        <taxon>Ostreoidea</taxon>
        <taxon>Ostreidae</taxon>
        <taxon>Magallana</taxon>
    </lineage>
</organism>
<feature type="compositionally biased region" description="Acidic residues" evidence="1">
    <location>
        <begin position="61"/>
        <end position="70"/>
    </location>
</feature>
<dbReference type="PANTHER" id="PTHR21520">
    <property type="entry name" value="GLUTAMATE-RICH PROTEIN 2"/>
    <property type="match status" value="1"/>
</dbReference>
<feature type="region of interest" description="Disordered" evidence="1">
    <location>
        <begin position="1"/>
        <end position="171"/>
    </location>
</feature>
<dbReference type="OrthoDB" id="9950633at2759"/>
<evidence type="ECO:0000256" key="1">
    <source>
        <dbReference type="SAM" id="MobiDB-lite"/>
    </source>
</evidence>
<evidence type="ECO:0008006" key="4">
    <source>
        <dbReference type="Google" id="ProtNLM"/>
    </source>
</evidence>
<feature type="compositionally biased region" description="Low complexity" evidence="1">
    <location>
        <begin position="29"/>
        <end position="46"/>
    </location>
</feature>
<evidence type="ECO:0000313" key="2">
    <source>
        <dbReference type="EnsemblMetazoa" id="G5293.2:cds"/>
    </source>
</evidence>
<dbReference type="OMA" id="LMEFLEC"/>
<accession>A0A8W8NA48</accession>
<feature type="compositionally biased region" description="Basic and acidic residues" evidence="1">
    <location>
        <begin position="268"/>
        <end position="283"/>
    </location>
</feature>
<feature type="region of interest" description="Disordered" evidence="1">
    <location>
        <begin position="221"/>
        <end position="293"/>
    </location>
</feature>
<protein>
    <recommendedName>
        <fullName evidence="4">Glutamate-rich protein 2</fullName>
    </recommendedName>
</protein>
<dbReference type="Proteomes" id="UP000005408">
    <property type="component" value="Unassembled WGS sequence"/>
</dbReference>
<proteinExistence type="predicted"/>
<sequence length="293" mass="32863">MSRPDRIKDPLPILGEDGTVFQYGDYKRMPPQNQSSSQSRRTPTPTKQVSLRSVSRREEDSQGYEETIDMEELRQSLSRENSRIFEPQVEEENIQGANSKVSRKGHSCSNNDGNKKPPFVVSSNASIPPPKPVKALPKPKEKPPPEGAIGGEESEDSSDSDSEEEEERRAPSQLLMEFLECLMKKEYVVAAKLCKMILIYEPSHPTALQFQPVLEEKILIEQEKENESGSDESGDEDDESDDSGEDSDDESEDSDSEEGEENDDRENEEDRNSADEFFDDFKQDSGIASASSD</sequence>
<dbReference type="EnsemblMetazoa" id="G5293.2">
    <property type="protein sequence ID" value="G5293.2:cds"/>
    <property type="gene ID" value="G5293"/>
</dbReference>
<dbReference type="AlphaFoldDB" id="A0A8W8NA48"/>
<dbReference type="InterPro" id="IPR026703">
    <property type="entry name" value="ERICH2"/>
</dbReference>